<sequence>MFKGLSKIVSAVVAMLSLLVAGSLAPVSAAAVNSDSFTSAVVKDQSNPKVTPINVSIAINYIPGYGVAVWSAPGNGHVLPGKSLLTGTTWKVYQVATFTNGYAWYNLGGQQWISAQYAGDPVLSHNTEMALNTVKTVNYVPGYGIAVWTYPEYGKIMPGKILKHGTRWRVYGEMNTGRLWYDLGGQQWIQAQYTK</sequence>
<feature type="signal peptide" evidence="1">
    <location>
        <begin position="1"/>
        <end position="25"/>
    </location>
</feature>
<accession>A0ABU7T3I4</accession>
<keyword evidence="1" id="KW-0732">Signal</keyword>
<evidence type="ECO:0000313" key="3">
    <source>
        <dbReference type="Proteomes" id="UP001330016"/>
    </source>
</evidence>
<feature type="chain" id="PRO_5045452176" evidence="1">
    <location>
        <begin position="26"/>
        <end position="195"/>
    </location>
</feature>
<evidence type="ECO:0000313" key="2">
    <source>
        <dbReference type="EMBL" id="MEE6717160.1"/>
    </source>
</evidence>
<dbReference type="EMBL" id="JAQSGK010000077">
    <property type="protein sequence ID" value="MEE6717160.1"/>
    <property type="molecule type" value="Genomic_DNA"/>
</dbReference>
<gene>
    <name evidence="2" type="ORF">PS435_15060</name>
</gene>
<dbReference type="Proteomes" id="UP001330016">
    <property type="component" value="Unassembled WGS sequence"/>
</dbReference>
<proteinExistence type="predicted"/>
<protein>
    <submittedName>
        <fullName evidence="2">SLAP domain-containing protein</fullName>
    </submittedName>
</protein>
<keyword evidence="3" id="KW-1185">Reference proteome</keyword>
<comment type="caution">
    <text evidence="2">The sequence shown here is derived from an EMBL/GenBank/DDBJ whole genome shotgun (WGS) entry which is preliminary data.</text>
</comment>
<organism evidence="2 3">
    <name type="scientific">Schleiferilactobacillus harbinensis</name>
    <dbReference type="NCBI Taxonomy" id="304207"/>
    <lineage>
        <taxon>Bacteria</taxon>
        <taxon>Bacillati</taxon>
        <taxon>Bacillota</taxon>
        <taxon>Bacilli</taxon>
        <taxon>Lactobacillales</taxon>
        <taxon>Lactobacillaceae</taxon>
        <taxon>Schleiferilactobacillus</taxon>
    </lineage>
</organism>
<name>A0ABU7T3I4_9LACO</name>
<dbReference type="RefSeq" id="WP_331244592.1">
    <property type="nucleotide sequence ID" value="NZ_JAQSGJ010000077.1"/>
</dbReference>
<reference evidence="2 3" key="1">
    <citation type="submission" date="2023-02" db="EMBL/GenBank/DDBJ databases">
        <title>The predominant lactic acid bacteria and yeasts involved in the spontaneous fermentation of millet during the production of the traditional porridge Hausa koko in Ghana.</title>
        <authorList>
            <person name="Atter A."/>
            <person name="Diaz M."/>
        </authorList>
    </citation>
    <scope>NUCLEOTIDE SEQUENCE [LARGE SCALE GENOMIC DNA]</scope>
    <source>
        <strain evidence="2 3">FI11640</strain>
    </source>
</reference>
<evidence type="ECO:0000256" key="1">
    <source>
        <dbReference type="SAM" id="SignalP"/>
    </source>
</evidence>